<evidence type="ECO:0000256" key="3">
    <source>
        <dbReference type="ARBA" id="ARBA00022989"/>
    </source>
</evidence>
<organism evidence="6 7">
    <name type="scientific">Lasallia pustulata</name>
    <dbReference type="NCBI Taxonomy" id="136370"/>
    <lineage>
        <taxon>Eukaryota</taxon>
        <taxon>Fungi</taxon>
        <taxon>Dikarya</taxon>
        <taxon>Ascomycota</taxon>
        <taxon>Pezizomycotina</taxon>
        <taxon>Lecanoromycetes</taxon>
        <taxon>OSLEUM clade</taxon>
        <taxon>Umbilicariomycetidae</taxon>
        <taxon>Umbilicariales</taxon>
        <taxon>Umbilicariaceae</taxon>
        <taxon>Lasallia</taxon>
    </lineage>
</organism>
<dbReference type="Proteomes" id="UP000324767">
    <property type="component" value="Unassembled WGS sequence"/>
</dbReference>
<evidence type="ECO:0000256" key="4">
    <source>
        <dbReference type="ARBA" id="ARBA00023136"/>
    </source>
</evidence>
<sequence>MFCLRSWLPLLFIPTNASPLFVVSFFFLTYFLNRPCIYCSVLLLILFISSCYWSDHCFFDIHSNWFEPRHLSSPLPNPLPSPRHPSRYSDNSTSEHTSFIATAINDTATLLAGAAIEELKRRMDFRPEWTGIGVEWIRSWLGAREWRLPCLDVYIRL</sequence>
<feature type="transmembrane region" description="Helical" evidence="5">
    <location>
        <begin position="6"/>
        <end position="28"/>
    </location>
</feature>
<evidence type="ECO:0000256" key="5">
    <source>
        <dbReference type="SAM" id="Phobius"/>
    </source>
</evidence>
<proteinExistence type="predicted"/>
<dbReference type="InterPro" id="IPR009598">
    <property type="entry name" value="BCALP"/>
</dbReference>
<dbReference type="GO" id="GO:0016020">
    <property type="term" value="C:membrane"/>
    <property type="evidence" value="ECO:0007669"/>
    <property type="project" value="UniProtKB-SubCell"/>
</dbReference>
<evidence type="ECO:0000313" key="6">
    <source>
        <dbReference type="EMBL" id="KAA6410074.1"/>
    </source>
</evidence>
<evidence type="ECO:0000256" key="2">
    <source>
        <dbReference type="ARBA" id="ARBA00022692"/>
    </source>
</evidence>
<keyword evidence="2 5" id="KW-0812">Transmembrane</keyword>
<accession>A0A5M8PNL7</accession>
<protein>
    <submittedName>
        <fullName evidence="6">Bladder cancer-related BC10-like</fullName>
    </submittedName>
</protein>
<dbReference type="AlphaFoldDB" id="A0A5M8PNL7"/>
<reference evidence="6 7" key="1">
    <citation type="submission" date="2019-09" db="EMBL/GenBank/DDBJ databases">
        <title>The hologenome of the rock-dwelling lichen Lasallia pustulata.</title>
        <authorList>
            <person name="Greshake Tzovaras B."/>
            <person name="Segers F."/>
            <person name="Bicker A."/>
            <person name="Dal Grande F."/>
            <person name="Otte J."/>
            <person name="Hankeln T."/>
            <person name="Schmitt I."/>
            <person name="Ebersberger I."/>
        </authorList>
    </citation>
    <scope>NUCLEOTIDE SEQUENCE [LARGE SCALE GENOMIC DNA]</scope>
    <source>
        <strain evidence="6">A1-1</strain>
    </source>
</reference>
<comment type="caution">
    <text evidence="6">The sequence shown here is derived from an EMBL/GenBank/DDBJ whole genome shotgun (WGS) entry which is preliminary data.</text>
</comment>
<comment type="subcellular location">
    <subcellularLocation>
        <location evidence="1">Membrane</location>
    </subcellularLocation>
</comment>
<dbReference type="PANTHER" id="PTHR13259:SF1">
    <property type="entry name" value="BLADDER CANCER-ASSOCIATED PROTEIN"/>
    <property type="match status" value="1"/>
</dbReference>
<keyword evidence="4 5" id="KW-0472">Membrane</keyword>
<keyword evidence="3 5" id="KW-1133">Transmembrane helix</keyword>
<dbReference type="OrthoDB" id="5563033at2759"/>
<name>A0A5M8PNL7_9LECA</name>
<feature type="transmembrane region" description="Helical" evidence="5">
    <location>
        <begin position="35"/>
        <end position="53"/>
    </location>
</feature>
<dbReference type="EMBL" id="VXIT01000010">
    <property type="protein sequence ID" value="KAA6410074.1"/>
    <property type="molecule type" value="Genomic_DNA"/>
</dbReference>
<evidence type="ECO:0000313" key="7">
    <source>
        <dbReference type="Proteomes" id="UP000324767"/>
    </source>
</evidence>
<dbReference type="Pfam" id="PF06726">
    <property type="entry name" value="BC10"/>
    <property type="match status" value="1"/>
</dbReference>
<gene>
    <name evidence="6" type="ORF">FRX48_06688</name>
</gene>
<dbReference type="PANTHER" id="PTHR13259">
    <property type="entry name" value="BLADDER CANCER 10 KD PROTEIN HOMOLOG"/>
    <property type="match status" value="1"/>
</dbReference>
<evidence type="ECO:0000256" key="1">
    <source>
        <dbReference type="ARBA" id="ARBA00004370"/>
    </source>
</evidence>
<dbReference type="SMART" id="SM01396">
    <property type="entry name" value="BC10"/>
    <property type="match status" value="1"/>
</dbReference>